<dbReference type="AlphaFoldDB" id="A0A9X3CV51"/>
<evidence type="ECO:0000313" key="2">
    <source>
        <dbReference type="EMBL" id="MCX2837239.1"/>
    </source>
</evidence>
<accession>A0A9X3CV51</accession>
<keyword evidence="3" id="KW-1185">Reference proteome</keyword>
<dbReference type="PANTHER" id="PTHR33990">
    <property type="entry name" value="PROTEIN YJDN-RELATED"/>
    <property type="match status" value="1"/>
</dbReference>
<dbReference type="InterPro" id="IPR028973">
    <property type="entry name" value="PhnB-like"/>
</dbReference>
<dbReference type="RefSeq" id="WP_266068449.1">
    <property type="nucleotide sequence ID" value="NZ_JAPJDA010000004.1"/>
</dbReference>
<evidence type="ECO:0000259" key="1">
    <source>
        <dbReference type="Pfam" id="PF06983"/>
    </source>
</evidence>
<organism evidence="2 3">
    <name type="scientific">Salinimicrobium profundisediminis</name>
    <dbReference type="NCBI Taxonomy" id="2994553"/>
    <lineage>
        <taxon>Bacteria</taxon>
        <taxon>Pseudomonadati</taxon>
        <taxon>Bacteroidota</taxon>
        <taxon>Flavobacteriia</taxon>
        <taxon>Flavobacteriales</taxon>
        <taxon>Flavobacteriaceae</taxon>
        <taxon>Salinimicrobium</taxon>
    </lineage>
</organism>
<dbReference type="CDD" id="cd06588">
    <property type="entry name" value="PhnB_like"/>
    <property type="match status" value="1"/>
</dbReference>
<dbReference type="PANTHER" id="PTHR33990:SF1">
    <property type="entry name" value="PROTEIN YJDN"/>
    <property type="match status" value="1"/>
</dbReference>
<comment type="caution">
    <text evidence="2">The sequence shown here is derived from an EMBL/GenBank/DDBJ whole genome shotgun (WGS) entry which is preliminary data.</text>
</comment>
<dbReference type="InterPro" id="IPR029068">
    <property type="entry name" value="Glyas_Bleomycin-R_OHBP_Dase"/>
</dbReference>
<name>A0A9X3CV51_9FLAO</name>
<sequence>MEKLNPYLTFPGNCEEAFNFYKSVFGGDFSYIGRFRDIPSEEGLSIPEDRMNKIMHIVLPLGEKCLLMGSDCDDGWCPDVVVGNNVSLSINTETKEQADQLFESLCSEGKITMQIGDVFWGSYYGMCTDKFGVTWIINYSKPEGNT</sequence>
<gene>
    <name evidence="2" type="ORF">OQ279_03665</name>
</gene>
<dbReference type="EMBL" id="JAPJDA010000004">
    <property type="protein sequence ID" value="MCX2837239.1"/>
    <property type="molecule type" value="Genomic_DNA"/>
</dbReference>
<evidence type="ECO:0000313" key="3">
    <source>
        <dbReference type="Proteomes" id="UP001148482"/>
    </source>
</evidence>
<dbReference type="Pfam" id="PF06983">
    <property type="entry name" value="3-dmu-9_3-mt"/>
    <property type="match status" value="1"/>
</dbReference>
<proteinExistence type="predicted"/>
<reference evidence="2" key="1">
    <citation type="submission" date="2022-11" db="EMBL/GenBank/DDBJ databases">
        <title>Salinimicrobium profundisediminis sp. nov., isolated from deep-sea sediment of the Mariana Trench.</title>
        <authorList>
            <person name="Fu H."/>
        </authorList>
    </citation>
    <scope>NUCLEOTIDE SEQUENCE</scope>
    <source>
        <strain evidence="2">MT39</strain>
    </source>
</reference>
<protein>
    <submittedName>
        <fullName evidence="2">VOC family protein</fullName>
    </submittedName>
</protein>
<dbReference type="Gene3D" id="3.10.180.10">
    <property type="entry name" value="2,3-Dihydroxybiphenyl 1,2-Dioxygenase, domain 1"/>
    <property type="match status" value="1"/>
</dbReference>
<feature type="domain" description="PhnB-like" evidence="1">
    <location>
        <begin position="3"/>
        <end position="137"/>
    </location>
</feature>
<dbReference type="SUPFAM" id="SSF54593">
    <property type="entry name" value="Glyoxalase/Bleomycin resistance protein/Dihydroxybiphenyl dioxygenase"/>
    <property type="match status" value="1"/>
</dbReference>
<dbReference type="Proteomes" id="UP001148482">
    <property type="component" value="Unassembled WGS sequence"/>
</dbReference>